<comment type="caution">
    <text evidence="7">The sequence shown here is derived from an EMBL/GenBank/DDBJ whole genome shotgun (WGS) entry which is preliminary data.</text>
</comment>
<dbReference type="PROSITE" id="PS50850">
    <property type="entry name" value="MFS"/>
    <property type="match status" value="1"/>
</dbReference>
<keyword evidence="3 5" id="KW-1133">Transmembrane helix</keyword>
<comment type="subcellular location">
    <subcellularLocation>
        <location evidence="1">Membrane</location>
        <topology evidence="1">Multi-pass membrane protein</topology>
    </subcellularLocation>
</comment>
<dbReference type="InterPro" id="IPR020846">
    <property type="entry name" value="MFS_dom"/>
</dbReference>
<dbReference type="InterPro" id="IPR005828">
    <property type="entry name" value="MFS_sugar_transport-like"/>
</dbReference>
<protein>
    <submittedName>
        <fullName evidence="7">Putative major facilitator, sugar transporter, major facilitator superfamily</fullName>
    </submittedName>
</protein>
<keyword evidence="7" id="KW-0813">Transport</keyword>
<dbReference type="InterPro" id="IPR036259">
    <property type="entry name" value="MFS_trans_sf"/>
</dbReference>
<keyword evidence="4 5" id="KW-0472">Membrane</keyword>
<keyword evidence="7" id="KW-0762">Sugar transport</keyword>
<feature type="transmembrane region" description="Helical" evidence="5">
    <location>
        <begin position="20"/>
        <end position="44"/>
    </location>
</feature>
<evidence type="ECO:0000313" key="7">
    <source>
        <dbReference type="EMBL" id="KAE9588061.1"/>
    </source>
</evidence>
<evidence type="ECO:0000313" key="8">
    <source>
        <dbReference type="Proteomes" id="UP000447434"/>
    </source>
</evidence>
<gene>
    <name evidence="7" type="ORF">Lalb_Chr22g0351391</name>
</gene>
<reference evidence="8" key="1">
    <citation type="journal article" date="2020" name="Nat. Commun.">
        <title>Genome sequence of the cluster root forming white lupin.</title>
        <authorList>
            <person name="Hufnagel B."/>
            <person name="Marques A."/>
            <person name="Soriano A."/>
            <person name="Marques L."/>
            <person name="Divol F."/>
            <person name="Doumas P."/>
            <person name="Sallet E."/>
            <person name="Mancinotti D."/>
            <person name="Carrere S."/>
            <person name="Marande W."/>
            <person name="Arribat S."/>
            <person name="Keller J."/>
            <person name="Huneau C."/>
            <person name="Blein T."/>
            <person name="Aime D."/>
            <person name="Laguerre M."/>
            <person name="Taylor J."/>
            <person name="Schubert V."/>
            <person name="Nelson M."/>
            <person name="Geu-Flores F."/>
            <person name="Crespi M."/>
            <person name="Gallardo-Guerrero K."/>
            <person name="Delaux P.-M."/>
            <person name="Salse J."/>
            <person name="Berges H."/>
            <person name="Guyot R."/>
            <person name="Gouzy J."/>
            <person name="Peret B."/>
        </authorList>
    </citation>
    <scope>NUCLEOTIDE SEQUENCE [LARGE SCALE GENOMIC DNA]</scope>
    <source>
        <strain evidence="8">cv. Amiga</strain>
    </source>
</reference>
<evidence type="ECO:0000259" key="6">
    <source>
        <dbReference type="PROSITE" id="PS50850"/>
    </source>
</evidence>
<dbReference type="Pfam" id="PF00083">
    <property type="entry name" value="Sugar_tr"/>
    <property type="match status" value="1"/>
</dbReference>
<dbReference type="Gene3D" id="1.20.1250.20">
    <property type="entry name" value="MFS general substrate transporter like domains"/>
    <property type="match status" value="1"/>
</dbReference>
<evidence type="ECO:0000256" key="3">
    <source>
        <dbReference type="ARBA" id="ARBA00022989"/>
    </source>
</evidence>
<feature type="transmembrane region" description="Helical" evidence="5">
    <location>
        <begin position="82"/>
        <end position="102"/>
    </location>
</feature>
<organism evidence="7 8">
    <name type="scientific">Lupinus albus</name>
    <name type="common">White lupine</name>
    <name type="synonym">Lupinus termis</name>
    <dbReference type="NCBI Taxonomy" id="3870"/>
    <lineage>
        <taxon>Eukaryota</taxon>
        <taxon>Viridiplantae</taxon>
        <taxon>Streptophyta</taxon>
        <taxon>Embryophyta</taxon>
        <taxon>Tracheophyta</taxon>
        <taxon>Spermatophyta</taxon>
        <taxon>Magnoliopsida</taxon>
        <taxon>eudicotyledons</taxon>
        <taxon>Gunneridae</taxon>
        <taxon>Pentapetalae</taxon>
        <taxon>rosids</taxon>
        <taxon>fabids</taxon>
        <taxon>Fabales</taxon>
        <taxon>Fabaceae</taxon>
        <taxon>Papilionoideae</taxon>
        <taxon>50 kb inversion clade</taxon>
        <taxon>genistoids sensu lato</taxon>
        <taxon>core genistoids</taxon>
        <taxon>Genisteae</taxon>
        <taxon>Lupinus</taxon>
    </lineage>
</organism>
<keyword evidence="8" id="KW-1185">Reference proteome</keyword>
<dbReference type="PANTHER" id="PTHR23503">
    <property type="entry name" value="SOLUTE CARRIER FAMILY 2"/>
    <property type="match status" value="1"/>
</dbReference>
<dbReference type="AlphaFoldDB" id="A0A6A4NGW9"/>
<dbReference type="GO" id="GO:0016020">
    <property type="term" value="C:membrane"/>
    <property type="evidence" value="ECO:0007669"/>
    <property type="project" value="UniProtKB-SubCell"/>
</dbReference>
<dbReference type="OrthoDB" id="1920524at2759"/>
<proteinExistence type="predicted"/>
<name>A0A6A4NGW9_LUPAL</name>
<dbReference type="GO" id="GO:0015149">
    <property type="term" value="F:hexose transmembrane transporter activity"/>
    <property type="evidence" value="ECO:0007669"/>
    <property type="project" value="TreeGrafter"/>
</dbReference>
<dbReference type="EMBL" id="WOCE01000022">
    <property type="protein sequence ID" value="KAE9588061.1"/>
    <property type="molecule type" value="Genomic_DNA"/>
</dbReference>
<dbReference type="PANTHER" id="PTHR23503:SF114">
    <property type="entry name" value="PLASTIDIC GLUCOSE TRANSPORTER 3-RELATED"/>
    <property type="match status" value="1"/>
</dbReference>
<accession>A0A6A4NGW9</accession>
<evidence type="ECO:0000256" key="5">
    <source>
        <dbReference type="SAM" id="Phobius"/>
    </source>
</evidence>
<feature type="domain" description="Major facilitator superfamily (MFS) profile" evidence="6">
    <location>
        <begin position="1"/>
        <end position="110"/>
    </location>
</feature>
<evidence type="ECO:0000256" key="4">
    <source>
        <dbReference type="ARBA" id="ARBA00023136"/>
    </source>
</evidence>
<dbReference type="Proteomes" id="UP000447434">
    <property type="component" value="Chromosome 22"/>
</dbReference>
<evidence type="ECO:0000256" key="1">
    <source>
        <dbReference type="ARBA" id="ARBA00004141"/>
    </source>
</evidence>
<keyword evidence="2 5" id="KW-0812">Transmembrane</keyword>
<evidence type="ECO:0000256" key="2">
    <source>
        <dbReference type="ARBA" id="ARBA00022692"/>
    </source>
</evidence>
<sequence length="131" mass="14121">MGLQVIAASSFASGSGAMYLSVGGMLMFVLTFSLGAGPVPGLLMSEILPSNIRAKAISLCLTIHWVINFFVGLLFLRLLEQIGAQLLYTIFGSFCVMAVVFVKKNVLETKGKSLQEIQIAFLPQEDTSTNQ</sequence>
<dbReference type="InterPro" id="IPR045263">
    <property type="entry name" value="GLUT"/>
</dbReference>
<dbReference type="SUPFAM" id="SSF103473">
    <property type="entry name" value="MFS general substrate transporter"/>
    <property type="match status" value="1"/>
</dbReference>
<feature type="transmembrane region" description="Helical" evidence="5">
    <location>
        <begin position="56"/>
        <end position="76"/>
    </location>
</feature>